<evidence type="ECO:0000313" key="4">
    <source>
        <dbReference type="Proteomes" id="UP000198372"/>
    </source>
</evidence>
<dbReference type="Gene3D" id="1.10.287.110">
    <property type="entry name" value="DnaJ domain"/>
    <property type="match status" value="1"/>
</dbReference>
<dbReference type="InterPro" id="IPR052763">
    <property type="entry name" value="DnaJ_C4"/>
</dbReference>
<evidence type="ECO:0000256" key="1">
    <source>
        <dbReference type="SAM" id="MobiDB-lite"/>
    </source>
</evidence>
<dbReference type="EMBL" id="FMSP01000005">
    <property type="protein sequence ID" value="SCV70202.1"/>
    <property type="molecule type" value="Genomic_DNA"/>
</dbReference>
<evidence type="ECO:0000313" key="3">
    <source>
        <dbReference type="EMBL" id="SCV70202.1"/>
    </source>
</evidence>
<feature type="domain" description="J" evidence="2">
    <location>
        <begin position="155"/>
        <end position="220"/>
    </location>
</feature>
<proteinExistence type="predicted"/>
<gene>
    <name evidence="3" type="ORF">BQ2448_1596</name>
</gene>
<feature type="compositionally biased region" description="Low complexity" evidence="1">
    <location>
        <begin position="36"/>
        <end position="58"/>
    </location>
</feature>
<feature type="region of interest" description="Disordered" evidence="1">
    <location>
        <begin position="384"/>
        <end position="427"/>
    </location>
</feature>
<dbReference type="AlphaFoldDB" id="A0A238F8K5"/>
<evidence type="ECO:0000259" key="2">
    <source>
        <dbReference type="PROSITE" id="PS50076"/>
    </source>
</evidence>
<feature type="compositionally biased region" description="Low complexity" evidence="1">
    <location>
        <begin position="417"/>
        <end position="427"/>
    </location>
</feature>
<dbReference type="PANTHER" id="PTHR44825:SF1">
    <property type="entry name" value="DNAJ HOMOLOG SUBFAMILY C MEMBER 4"/>
    <property type="match status" value="1"/>
</dbReference>
<dbReference type="Pfam" id="PF00226">
    <property type="entry name" value="DnaJ"/>
    <property type="match status" value="1"/>
</dbReference>
<dbReference type="CDD" id="cd06257">
    <property type="entry name" value="DnaJ"/>
    <property type="match status" value="1"/>
</dbReference>
<feature type="compositionally biased region" description="Low complexity" evidence="1">
    <location>
        <begin position="109"/>
        <end position="133"/>
    </location>
</feature>
<feature type="region of interest" description="Disordered" evidence="1">
    <location>
        <begin position="215"/>
        <end position="239"/>
    </location>
</feature>
<dbReference type="Proteomes" id="UP000198372">
    <property type="component" value="Unassembled WGS sequence"/>
</dbReference>
<reference evidence="4" key="1">
    <citation type="submission" date="2016-09" db="EMBL/GenBank/DDBJ databases">
        <authorList>
            <person name="Jeantristanb JTB J.-T."/>
            <person name="Ricardo R."/>
        </authorList>
    </citation>
    <scope>NUCLEOTIDE SEQUENCE [LARGE SCALE GENOMIC DNA]</scope>
</reference>
<dbReference type="PANTHER" id="PTHR44825">
    <property type="match status" value="1"/>
</dbReference>
<dbReference type="PRINTS" id="PR00625">
    <property type="entry name" value="JDOMAIN"/>
</dbReference>
<dbReference type="SMART" id="SM00271">
    <property type="entry name" value="DnaJ"/>
    <property type="match status" value="1"/>
</dbReference>
<dbReference type="OrthoDB" id="259708at2759"/>
<dbReference type="SUPFAM" id="SSF46565">
    <property type="entry name" value="Chaperone J-domain"/>
    <property type="match status" value="1"/>
</dbReference>
<protein>
    <submittedName>
        <fullName evidence="3">BQ2448_1596 protein</fullName>
    </submittedName>
</protein>
<feature type="compositionally biased region" description="Basic and acidic residues" evidence="1">
    <location>
        <begin position="392"/>
        <end position="416"/>
    </location>
</feature>
<dbReference type="InterPro" id="IPR001623">
    <property type="entry name" value="DnaJ_domain"/>
</dbReference>
<keyword evidence="4" id="KW-1185">Reference proteome</keyword>
<organism evidence="3 4">
    <name type="scientific">Microbotryum intermedium</name>
    <dbReference type="NCBI Taxonomy" id="269621"/>
    <lineage>
        <taxon>Eukaryota</taxon>
        <taxon>Fungi</taxon>
        <taxon>Dikarya</taxon>
        <taxon>Basidiomycota</taxon>
        <taxon>Pucciniomycotina</taxon>
        <taxon>Microbotryomycetes</taxon>
        <taxon>Microbotryales</taxon>
        <taxon>Microbotryaceae</taxon>
        <taxon>Microbotryum</taxon>
    </lineage>
</organism>
<dbReference type="STRING" id="269621.A0A238F8K5"/>
<dbReference type="PROSITE" id="PS50076">
    <property type="entry name" value="DNAJ_2"/>
    <property type="match status" value="1"/>
</dbReference>
<feature type="region of interest" description="Disordered" evidence="1">
    <location>
        <begin position="22"/>
        <end position="142"/>
    </location>
</feature>
<feature type="compositionally biased region" description="Basic and acidic residues" evidence="1">
    <location>
        <begin position="223"/>
        <end position="233"/>
    </location>
</feature>
<name>A0A238F8K5_9BASI</name>
<sequence length="458" mass="49735">MLGYASSAGAFAFSTASSYVFRPDASTSSLPDRKSPASSSPSSASSSISASNSSGANNHATTNGRSHGNRHHVNATTDALAPSKRVHTNKDPTRQRRPTSQLPSAHLHNATNASASTSTGTSTARATTANGANHADQTDKREGQDLVDRINLEDDLYRILGVARKSKTEEIRRAFLSKSRLCHPDKLPDYEPATPAFQRLSYAYETLSKPTSRRMYDLGGGKPLDHGPPRGDAESGMGSDETLNGVLRNVFTEVSSNYIPILYFYYNLTFSNIRTQFLAGDFEMIRVFVNALNDGNPGLNLGEEAVDNLEGAFRKVREVLLSGQKYMRIVKFELIRLYEIQHSLRSLGYFDLVGRFRLTLALTRVTLEIPMVLDRAMRDEVPNVPYGLGPAGKERETKGGNREANGEEGGGSRKNGEQSGASAAAGGELQRRGLLGPRVKGVLVVACKMLEKAEKFGT</sequence>
<dbReference type="InterPro" id="IPR036869">
    <property type="entry name" value="J_dom_sf"/>
</dbReference>
<accession>A0A238F8K5</accession>